<accession>X1J944</accession>
<proteinExistence type="predicted"/>
<dbReference type="EMBL" id="BARU01044453">
    <property type="protein sequence ID" value="GAH78000.1"/>
    <property type="molecule type" value="Genomic_DNA"/>
</dbReference>
<sequence length="136" mass="15233">ERVPYRWNEASDIEVHIVVALAEAEDTGDRFKFQVSWEHCDAQEAGAIVPLTSNDVEVETVVEAGKTAQYSLYELHFILDYDIDGAGQGVHGGQLFAMRLRRIAAAAPQVTYKIIVLDVTTHYQRNKLGRSIAEEE</sequence>
<evidence type="ECO:0000313" key="1">
    <source>
        <dbReference type="EMBL" id="GAH78000.1"/>
    </source>
</evidence>
<reference evidence="1" key="1">
    <citation type="journal article" date="2014" name="Front. Microbiol.">
        <title>High frequency of phylogenetically diverse reductive dehalogenase-homologous genes in deep subseafloor sedimentary metagenomes.</title>
        <authorList>
            <person name="Kawai M."/>
            <person name="Futagami T."/>
            <person name="Toyoda A."/>
            <person name="Takaki Y."/>
            <person name="Nishi S."/>
            <person name="Hori S."/>
            <person name="Arai W."/>
            <person name="Tsubouchi T."/>
            <person name="Morono Y."/>
            <person name="Uchiyama I."/>
            <person name="Ito T."/>
            <person name="Fujiyama A."/>
            <person name="Inagaki F."/>
            <person name="Takami H."/>
        </authorList>
    </citation>
    <scope>NUCLEOTIDE SEQUENCE</scope>
    <source>
        <strain evidence="1">Expedition CK06-06</strain>
    </source>
</reference>
<name>X1J944_9ZZZZ</name>
<dbReference type="AlphaFoldDB" id="X1J944"/>
<gene>
    <name evidence="1" type="ORF">S03H2_67789</name>
</gene>
<protein>
    <submittedName>
        <fullName evidence="1">Uncharacterized protein</fullName>
    </submittedName>
</protein>
<comment type="caution">
    <text evidence="1">The sequence shown here is derived from an EMBL/GenBank/DDBJ whole genome shotgun (WGS) entry which is preliminary data.</text>
</comment>
<feature type="non-terminal residue" evidence="1">
    <location>
        <position position="1"/>
    </location>
</feature>
<organism evidence="1">
    <name type="scientific">marine sediment metagenome</name>
    <dbReference type="NCBI Taxonomy" id="412755"/>
    <lineage>
        <taxon>unclassified sequences</taxon>
        <taxon>metagenomes</taxon>
        <taxon>ecological metagenomes</taxon>
    </lineage>
</organism>